<accession>A0A3B0SVW5</accession>
<gene>
    <name evidence="1" type="ORF">MNBD_ACTINO02-657</name>
</gene>
<evidence type="ECO:0000313" key="1">
    <source>
        <dbReference type="EMBL" id="VAW08143.1"/>
    </source>
</evidence>
<dbReference type="EMBL" id="UOEK01000445">
    <property type="protein sequence ID" value="VAW08143.1"/>
    <property type="molecule type" value="Genomic_DNA"/>
</dbReference>
<proteinExistence type="predicted"/>
<name>A0A3B0SVW5_9ZZZZ</name>
<protein>
    <submittedName>
        <fullName evidence="1">Uncharacterized protein</fullName>
    </submittedName>
</protein>
<reference evidence="1" key="1">
    <citation type="submission" date="2018-06" db="EMBL/GenBank/DDBJ databases">
        <authorList>
            <person name="Zhirakovskaya E."/>
        </authorList>
    </citation>
    <scope>NUCLEOTIDE SEQUENCE</scope>
</reference>
<feature type="non-terminal residue" evidence="1">
    <location>
        <position position="1"/>
    </location>
</feature>
<sequence length="71" mass="7550">AVEAGAEVVVGELLEVLHAEATRARARTKTSGFDNRDIIGGVPSIPIFKVAYREVRHASDPSDVTDATETS</sequence>
<organism evidence="1">
    <name type="scientific">hydrothermal vent metagenome</name>
    <dbReference type="NCBI Taxonomy" id="652676"/>
    <lineage>
        <taxon>unclassified sequences</taxon>
        <taxon>metagenomes</taxon>
        <taxon>ecological metagenomes</taxon>
    </lineage>
</organism>
<dbReference type="AlphaFoldDB" id="A0A3B0SVW5"/>